<dbReference type="EC" id="2.3.1.118" evidence="2"/>
<organism evidence="2 3">
    <name type="scientific">Flexivirga oryzae</name>
    <dbReference type="NCBI Taxonomy" id="1794944"/>
    <lineage>
        <taxon>Bacteria</taxon>
        <taxon>Bacillati</taxon>
        <taxon>Actinomycetota</taxon>
        <taxon>Actinomycetes</taxon>
        <taxon>Micrococcales</taxon>
        <taxon>Dermacoccaceae</taxon>
        <taxon>Flexivirga</taxon>
    </lineage>
</organism>
<evidence type="ECO:0000313" key="2">
    <source>
        <dbReference type="EMBL" id="MBB2890620.1"/>
    </source>
</evidence>
<reference evidence="2 3" key="1">
    <citation type="submission" date="2020-08" db="EMBL/GenBank/DDBJ databases">
        <title>Sequencing the genomes of 1000 actinobacteria strains.</title>
        <authorList>
            <person name="Klenk H.-P."/>
        </authorList>
    </citation>
    <scope>NUCLEOTIDE SEQUENCE [LARGE SCALE GENOMIC DNA]</scope>
    <source>
        <strain evidence="2 3">DSM 105369</strain>
    </source>
</reference>
<dbReference type="RefSeq" id="WP_183318864.1">
    <property type="nucleotide sequence ID" value="NZ_JACHVQ010000001.1"/>
</dbReference>
<dbReference type="EMBL" id="JACHVQ010000001">
    <property type="protein sequence ID" value="MBB2890620.1"/>
    <property type="molecule type" value="Genomic_DNA"/>
</dbReference>
<name>A0A839MYT0_9MICO</name>
<accession>A0A839MYT0</accession>
<gene>
    <name evidence="2" type="ORF">FHU39_000604</name>
</gene>
<dbReference type="InterPro" id="IPR001447">
    <property type="entry name" value="Arylamine_N-AcTrfase"/>
</dbReference>
<protein>
    <submittedName>
        <fullName evidence="2">N-hydroxyarylamine O-acetyltransferase</fullName>
        <ecNumber evidence="2">2.3.1.118</ecNumber>
    </submittedName>
</protein>
<dbReference type="InterPro" id="IPR038765">
    <property type="entry name" value="Papain-like_cys_pep_sf"/>
</dbReference>
<comment type="similarity">
    <text evidence="1">Belongs to the arylamine N-acetyltransferase family.</text>
</comment>
<dbReference type="AlphaFoldDB" id="A0A839MYT0"/>
<keyword evidence="2" id="KW-0012">Acyltransferase</keyword>
<evidence type="ECO:0000256" key="1">
    <source>
        <dbReference type="ARBA" id="ARBA00006547"/>
    </source>
</evidence>
<dbReference type="PANTHER" id="PTHR11786">
    <property type="entry name" value="N-HYDROXYARYLAMINE O-ACETYLTRANSFERASE"/>
    <property type="match status" value="1"/>
</dbReference>
<dbReference type="GO" id="GO:0046990">
    <property type="term" value="F:N-hydroxyarylamine O-acetyltransferase activity"/>
    <property type="evidence" value="ECO:0007669"/>
    <property type="project" value="UniProtKB-EC"/>
</dbReference>
<proteinExistence type="inferred from homology"/>
<sequence length="301" mass="31808">MRTDTAMYGEKYLARVGLTGSIHPDRDLLDELLGRHVATIPFENVDSYAPADGRLGVALATEQLAGKLLGAADGGPRRGGYCFEHAALLRLVLPAYGFDARTALGRVYVDPALAPGPKTHNATVVRLGERELLVDPGFGGMTPTASLDLSPTGTPQQTSHGTYRVVPMAAAGVDVTAAPDLDVMLQTRMDRGGDTQWINLYGLDLGPVVLRDIEALNWYIATAPVSPFVRRFAAALAPEGRRITIAGAVTRSRAVDGSNATTETPLHTVEDFAGALRAVGVDADTAAIERVRARLSAPVDG</sequence>
<dbReference type="Pfam" id="PF00797">
    <property type="entry name" value="Acetyltransf_2"/>
    <property type="match status" value="1"/>
</dbReference>
<dbReference type="Gene3D" id="3.30.2140.10">
    <property type="entry name" value="Arylamine N-acetyltransferase"/>
    <property type="match status" value="1"/>
</dbReference>
<comment type="caution">
    <text evidence="2">The sequence shown here is derived from an EMBL/GenBank/DDBJ whole genome shotgun (WGS) entry which is preliminary data.</text>
</comment>
<dbReference type="Proteomes" id="UP000559182">
    <property type="component" value="Unassembled WGS sequence"/>
</dbReference>
<keyword evidence="3" id="KW-1185">Reference proteome</keyword>
<dbReference type="PANTHER" id="PTHR11786:SF0">
    <property type="entry name" value="ARYLAMINE N-ACETYLTRANSFERASE 4-RELATED"/>
    <property type="match status" value="1"/>
</dbReference>
<evidence type="ECO:0000313" key="3">
    <source>
        <dbReference type="Proteomes" id="UP000559182"/>
    </source>
</evidence>
<keyword evidence="2" id="KW-0808">Transferase</keyword>
<dbReference type="SUPFAM" id="SSF54001">
    <property type="entry name" value="Cysteine proteinases"/>
    <property type="match status" value="1"/>
</dbReference>
<dbReference type="Gene3D" id="2.40.128.150">
    <property type="entry name" value="Cysteine proteinases"/>
    <property type="match status" value="1"/>
</dbReference>